<sequence length="252" mass="26812">MLSRRTALMAGGLGLGVIALVAVVCVFSIEATEGNNGTAVDPRVAAEKDAVEKDLMDMVLERRKDKKKKDDEKKTWTGAFKNQVKVLNENPVVATATRAYALHKAVTTAYDKMATSPSKHLKTVRETKDDVVKKLAEVSSQPVSRAQLGLSVVGGAVVAGSAVAVVSAHMREVEKAKEEEVKKEKEKEKAKQEQKAETSGISSKSKVLLTIGIIVACAGLFFLIYVAYPRRSGIVINAAAASPSNAGVATFA</sequence>
<keyword evidence="2" id="KW-0472">Membrane</keyword>
<feature type="region of interest" description="Disordered" evidence="1">
    <location>
        <begin position="177"/>
        <end position="197"/>
    </location>
</feature>
<dbReference type="AlphaFoldDB" id="A0A3P3YAE8"/>
<accession>A0A3P3YAE8</accession>
<geneLocation type="mitochondrion" evidence="3"/>
<gene>
    <name evidence="3" type="ORF">PLBR_LOCUS4361</name>
</gene>
<feature type="transmembrane region" description="Helical" evidence="2">
    <location>
        <begin position="7"/>
        <end position="29"/>
    </location>
</feature>
<protein>
    <submittedName>
        <fullName evidence="3">Uncharacterized protein</fullName>
    </submittedName>
</protein>
<feature type="transmembrane region" description="Helical" evidence="2">
    <location>
        <begin position="148"/>
        <end position="168"/>
    </location>
</feature>
<evidence type="ECO:0000313" key="4">
    <source>
        <dbReference type="Proteomes" id="UP000290189"/>
    </source>
</evidence>
<keyword evidence="2" id="KW-0812">Transmembrane</keyword>
<keyword evidence="2" id="KW-1133">Transmembrane helix</keyword>
<reference evidence="3 4" key="1">
    <citation type="submission" date="2018-03" db="EMBL/GenBank/DDBJ databases">
        <authorList>
            <person name="Fogelqvist J."/>
        </authorList>
    </citation>
    <scope>NUCLEOTIDE SEQUENCE [LARGE SCALE GENOMIC DNA]</scope>
</reference>
<feature type="transmembrane region" description="Helical" evidence="2">
    <location>
        <begin position="207"/>
        <end position="228"/>
    </location>
</feature>
<evidence type="ECO:0000256" key="1">
    <source>
        <dbReference type="SAM" id="MobiDB-lite"/>
    </source>
</evidence>
<evidence type="ECO:0000313" key="3">
    <source>
        <dbReference type="EMBL" id="SPQ97146.1"/>
    </source>
</evidence>
<proteinExistence type="predicted"/>
<dbReference type="Proteomes" id="UP000290189">
    <property type="component" value="Unassembled WGS sequence"/>
</dbReference>
<dbReference type="EMBL" id="OVEO01000007">
    <property type="protein sequence ID" value="SPQ97146.1"/>
    <property type="molecule type" value="Genomic_DNA"/>
</dbReference>
<evidence type="ECO:0000256" key="2">
    <source>
        <dbReference type="SAM" id="Phobius"/>
    </source>
</evidence>
<name>A0A3P3YAE8_PLABS</name>
<keyword evidence="3" id="KW-0496">Mitochondrion</keyword>
<feature type="compositionally biased region" description="Basic and acidic residues" evidence="1">
    <location>
        <begin position="177"/>
        <end position="196"/>
    </location>
</feature>
<organism evidence="3 4">
    <name type="scientific">Plasmodiophora brassicae</name>
    <name type="common">Clubroot disease agent</name>
    <dbReference type="NCBI Taxonomy" id="37360"/>
    <lineage>
        <taxon>Eukaryota</taxon>
        <taxon>Sar</taxon>
        <taxon>Rhizaria</taxon>
        <taxon>Endomyxa</taxon>
        <taxon>Phytomyxea</taxon>
        <taxon>Plasmodiophorida</taxon>
        <taxon>Plasmodiophoridae</taxon>
        <taxon>Plasmodiophora</taxon>
    </lineage>
</organism>